<keyword evidence="7" id="KW-1185">Reference proteome</keyword>
<keyword evidence="4" id="KW-0560">Oxidoreductase</keyword>
<dbReference type="PANTHER" id="PTHR43872:SF1">
    <property type="entry name" value="MONOOXYGENASE, PUTATIVE (AFU_ORTHOLOGUE AFUA_8G02570)-RELATED"/>
    <property type="match status" value="1"/>
</dbReference>
<dbReference type="GO" id="GO:0050660">
    <property type="term" value="F:flavin adenine dinucleotide binding"/>
    <property type="evidence" value="ECO:0007669"/>
    <property type="project" value="InterPro"/>
</dbReference>
<dbReference type="EMBL" id="JBANMG010000002">
    <property type="protein sequence ID" value="KAK6956870.1"/>
    <property type="molecule type" value="Genomic_DNA"/>
</dbReference>
<evidence type="ECO:0000256" key="2">
    <source>
        <dbReference type="ARBA" id="ARBA00022630"/>
    </source>
</evidence>
<dbReference type="Gene3D" id="3.50.50.60">
    <property type="entry name" value="FAD/NAD(P)-binding domain"/>
    <property type="match status" value="3"/>
</dbReference>
<dbReference type="InterPro" id="IPR036188">
    <property type="entry name" value="FAD/NAD-bd_sf"/>
</dbReference>
<comment type="cofactor">
    <cofactor evidence="1">
        <name>FAD</name>
        <dbReference type="ChEBI" id="CHEBI:57692"/>
    </cofactor>
</comment>
<dbReference type="SUPFAM" id="SSF51905">
    <property type="entry name" value="FAD/NAD(P)-binding domain"/>
    <property type="match status" value="1"/>
</dbReference>
<organism evidence="6 7">
    <name type="scientific">Daldinia eschscholtzii</name>
    <dbReference type="NCBI Taxonomy" id="292717"/>
    <lineage>
        <taxon>Eukaryota</taxon>
        <taxon>Fungi</taxon>
        <taxon>Dikarya</taxon>
        <taxon>Ascomycota</taxon>
        <taxon>Pezizomycotina</taxon>
        <taxon>Sordariomycetes</taxon>
        <taxon>Xylariomycetidae</taxon>
        <taxon>Xylariales</taxon>
        <taxon>Hypoxylaceae</taxon>
        <taxon>Daldinia</taxon>
    </lineage>
</organism>
<dbReference type="GO" id="GO:0004499">
    <property type="term" value="F:N,N-dimethylaniline monooxygenase activity"/>
    <property type="evidence" value="ECO:0007669"/>
    <property type="project" value="InterPro"/>
</dbReference>
<evidence type="ECO:0000313" key="7">
    <source>
        <dbReference type="Proteomes" id="UP001369815"/>
    </source>
</evidence>
<dbReference type="PANTHER" id="PTHR43872">
    <property type="entry name" value="MONOOXYGENASE, PUTATIVE (AFU_ORTHOLOGUE AFUA_8G02570)-RELATED"/>
    <property type="match status" value="1"/>
</dbReference>
<evidence type="ECO:0000256" key="4">
    <source>
        <dbReference type="ARBA" id="ARBA00023002"/>
    </source>
</evidence>
<name>A0AAX6MW32_9PEZI</name>
<reference evidence="6 7" key="1">
    <citation type="journal article" date="2024" name="Front Chem Biol">
        <title>Unveiling the potential of Daldinia eschscholtzii MFLUCC 19-0629 through bioactivity and bioinformatics studies for enhanced sustainable agriculture production.</title>
        <authorList>
            <person name="Brooks S."/>
            <person name="Weaver J.A."/>
            <person name="Klomchit A."/>
            <person name="Alharthi S.A."/>
            <person name="Onlamun T."/>
            <person name="Nurani R."/>
            <person name="Vong T.K."/>
            <person name="Alberti F."/>
            <person name="Greco C."/>
        </authorList>
    </citation>
    <scope>NUCLEOTIDE SEQUENCE [LARGE SCALE GENOMIC DNA]</scope>
    <source>
        <strain evidence="6">MFLUCC 19-0629</strain>
    </source>
</reference>
<protein>
    <recommendedName>
        <fullName evidence="8">Monooxygenase</fullName>
    </recommendedName>
</protein>
<dbReference type="Proteomes" id="UP001369815">
    <property type="component" value="Unassembled WGS sequence"/>
</dbReference>
<evidence type="ECO:0000313" key="6">
    <source>
        <dbReference type="EMBL" id="KAK6956870.1"/>
    </source>
</evidence>
<dbReference type="AlphaFoldDB" id="A0AAX6MW32"/>
<gene>
    <name evidence="6" type="ORF">Daesc_002152</name>
</gene>
<dbReference type="Pfam" id="PF00743">
    <property type="entry name" value="FMO-like"/>
    <property type="match status" value="1"/>
</dbReference>
<evidence type="ECO:0000256" key="1">
    <source>
        <dbReference type="ARBA" id="ARBA00001974"/>
    </source>
</evidence>
<keyword evidence="2" id="KW-0285">Flavoprotein</keyword>
<keyword evidence="3" id="KW-0274">FAD</keyword>
<comment type="caution">
    <text evidence="6">The sequence shown here is derived from an EMBL/GenBank/DDBJ whole genome shotgun (WGS) entry which is preliminary data.</text>
</comment>
<dbReference type="InterPro" id="IPR020946">
    <property type="entry name" value="Flavin_mOase-like"/>
</dbReference>
<sequence>MNTPETLDFIVVGAGISGINTSYRLQTELPRAKFVVFENRHSVGGTWDLFRYPGVRSDTDLYMYGFTWHPWPYPKAIGQGSQIKQYLETCVAEHNLGRYIRFGHKVVSMSWSSKSAQWTVAVSHDGVVDEYKARFVILGTGYYDYDTPRQAHIPGIENFQGQVIHPQFWPENFDYTGRDIAVVGSGATAITLVPTLAQKAGRVTMVQRSPSYILTVPDDDTSPAWMHPFLRIWSTLYSWFVILFCRYFPTAAQSYLLNKTRPQLPESMGIEPHFMPRYFPWEQRLCWAPAGDFYQALHKPGTSIVTGKIKRVTEKTIEMDNGQVVETDVIVLATGLRTLLGGKIDIRVDGEKMDWAGRLIWNFSMIQDIPNMMIVMAYTNIPWTINADISMNRFFRVLKNMQKRGARTVVPRAPKDSPMKTEPFSHLTSTFYTEVEDRMPKYGTAGPWKRKENVPIDYINARWGDTTTGLEFHP</sequence>
<evidence type="ECO:0008006" key="8">
    <source>
        <dbReference type="Google" id="ProtNLM"/>
    </source>
</evidence>
<evidence type="ECO:0000256" key="3">
    <source>
        <dbReference type="ARBA" id="ARBA00022827"/>
    </source>
</evidence>
<evidence type="ECO:0000256" key="5">
    <source>
        <dbReference type="ARBA" id="ARBA00023033"/>
    </source>
</evidence>
<accession>A0AAX6MW32</accession>
<keyword evidence="5" id="KW-0503">Monooxygenase</keyword>
<dbReference type="InterPro" id="IPR051820">
    <property type="entry name" value="FAD-binding_MO"/>
</dbReference>
<dbReference type="GO" id="GO:0050661">
    <property type="term" value="F:NADP binding"/>
    <property type="evidence" value="ECO:0007669"/>
    <property type="project" value="InterPro"/>
</dbReference>
<proteinExistence type="predicted"/>